<dbReference type="AlphaFoldDB" id="A0A379FQS6"/>
<protein>
    <submittedName>
        <fullName evidence="1">Uncharacterized protein</fullName>
    </submittedName>
</protein>
<sequence length="91" mass="10492">MVFLEALHNQENFLMLKSTLIAKCLYQCNMITDVKGGEHAVQSIFVEYFPKHSFEKRNTKLSDNVVNHFLEASKGSSTIHVDSFIQDLWDL</sequence>
<accession>A0A379FQS6</accession>
<dbReference type="Proteomes" id="UP000254208">
    <property type="component" value="Unassembled WGS sequence"/>
</dbReference>
<gene>
    <name evidence="1" type="ORF">NCTC11801_01983</name>
</gene>
<proteinExistence type="predicted"/>
<evidence type="ECO:0000313" key="2">
    <source>
        <dbReference type="Proteomes" id="UP000254208"/>
    </source>
</evidence>
<reference evidence="1 2" key="1">
    <citation type="submission" date="2018-06" db="EMBL/GenBank/DDBJ databases">
        <authorList>
            <consortium name="Pathogen Informatics"/>
            <person name="Doyle S."/>
        </authorList>
    </citation>
    <scope>NUCLEOTIDE SEQUENCE [LARGE SCALE GENOMIC DNA]</scope>
    <source>
        <strain evidence="1 2">NCTC11801</strain>
    </source>
</reference>
<dbReference type="EMBL" id="UGTZ01000001">
    <property type="protein sequence ID" value="SUC31038.1"/>
    <property type="molecule type" value="Genomic_DNA"/>
</dbReference>
<evidence type="ECO:0000313" key="1">
    <source>
        <dbReference type="EMBL" id="SUC31038.1"/>
    </source>
</evidence>
<organism evidence="1 2">
    <name type="scientific">Providencia rettgeri</name>
    <dbReference type="NCBI Taxonomy" id="587"/>
    <lineage>
        <taxon>Bacteria</taxon>
        <taxon>Pseudomonadati</taxon>
        <taxon>Pseudomonadota</taxon>
        <taxon>Gammaproteobacteria</taxon>
        <taxon>Enterobacterales</taxon>
        <taxon>Morganellaceae</taxon>
        <taxon>Providencia</taxon>
    </lineage>
</organism>
<name>A0A379FQS6_PRORE</name>